<proteinExistence type="inferred from homology"/>
<dbReference type="InterPro" id="IPR050121">
    <property type="entry name" value="Cytochrome_P450_monoxygenase"/>
</dbReference>
<keyword evidence="10" id="KW-1185">Reference proteome</keyword>
<comment type="caution">
    <text evidence="9">The sequence shown here is derived from an EMBL/GenBank/DDBJ whole genome shotgun (WGS) entry which is preliminary data.</text>
</comment>
<dbReference type="PANTHER" id="PTHR24305">
    <property type="entry name" value="CYTOCHROME P450"/>
    <property type="match status" value="1"/>
</dbReference>
<dbReference type="EMBL" id="MU003815">
    <property type="protein sequence ID" value="KAF2719107.1"/>
    <property type="molecule type" value="Genomic_DNA"/>
</dbReference>
<keyword evidence="4 6" id="KW-0479">Metal-binding</keyword>
<evidence type="ECO:0000256" key="8">
    <source>
        <dbReference type="SAM" id="Phobius"/>
    </source>
</evidence>
<dbReference type="PRINTS" id="PR00385">
    <property type="entry name" value="P450"/>
</dbReference>
<sequence>MISGILNNNSVLLSSFNLLTLLLIGCFLYGLSYVIYNLFFHPLRKYPGPLLWRATCIPWDLALFTGTLASKSLPQHEKYGPIVRIRPNELSYANAQVLQDVWAHKPGREEFAKDPRLTQRSPKGLLNILGAEKDDHARYRRLLAHAFSEGGMRKQEPLIAKYVDLLIDRYREKAESGESADLVEWITMATFDMIGDLALGEPFDSMKNRKPHPWIQATSGNIYWLFQSMPLRSRGLGWLNKYIMDESLLKLRKQNFGLATEKIGKRLEYGGAERGDLWDRVIVRSADDNKSGQGMTQDEMEANVSVMVLGGSETTATVLSGVTYLLLKHPDKLAKLVGEIRSTFEKDDDITLFSVSKLQYLHAVLDESMRLYMAVPIPMSRIPPKGGGIVCGEWLPENTTITFSQLAAFRLSVNFHQPDLFIPERWLPSSNSPDSPFAKDNRAVFAPFSAGTRNCIGKTLGYAEMRLIVAKTMWHFDLELDEQKMAGRGEWLDQKIWVFRDKKPLWVKNCLC</sequence>
<evidence type="ECO:0000256" key="4">
    <source>
        <dbReference type="ARBA" id="ARBA00022723"/>
    </source>
</evidence>
<feature type="binding site" description="axial binding residue" evidence="6">
    <location>
        <position position="455"/>
    </location>
    <ligand>
        <name>heme</name>
        <dbReference type="ChEBI" id="CHEBI:30413"/>
    </ligand>
    <ligandPart>
        <name>Fe</name>
        <dbReference type="ChEBI" id="CHEBI:18248"/>
    </ligandPart>
</feature>
<keyword evidence="8" id="KW-0472">Membrane</keyword>
<dbReference type="GO" id="GO:0016705">
    <property type="term" value="F:oxidoreductase activity, acting on paired donors, with incorporation or reduction of molecular oxygen"/>
    <property type="evidence" value="ECO:0007669"/>
    <property type="project" value="InterPro"/>
</dbReference>
<dbReference type="PRINTS" id="PR00463">
    <property type="entry name" value="EP450I"/>
</dbReference>
<dbReference type="PROSITE" id="PS00086">
    <property type="entry name" value="CYTOCHROME_P450"/>
    <property type="match status" value="1"/>
</dbReference>
<dbReference type="PANTHER" id="PTHR24305:SF210">
    <property type="entry name" value="CYTOCHROME P450 MONOOXYGENASE ASQL-RELATED"/>
    <property type="match status" value="1"/>
</dbReference>
<evidence type="ECO:0000256" key="5">
    <source>
        <dbReference type="ARBA" id="ARBA00023004"/>
    </source>
</evidence>
<comment type="similarity">
    <text evidence="2 7">Belongs to the cytochrome P450 family.</text>
</comment>
<dbReference type="InterPro" id="IPR001128">
    <property type="entry name" value="Cyt_P450"/>
</dbReference>
<evidence type="ECO:0000256" key="1">
    <source>
        <dbReference type="ARBA" id="ARBA00001971"/>
    </source>
</evidence>
<name>A0A9P4Q6V5_9PEZI</name>
<evidence type="ECO:0000256" key="6">
    <source>
        <dbReference type="PIRSR" id="PIRSR602401-1"/>
    </source>
</evidence>
<evidence type="ECO:0000313" key="9">
    <source>
        <dbReference type="EMBL" id="KAF2719107.1"/>
    </source>
</evidence>
<accession>A0A9P4Q6V5</accession>
<comment type="cofactor">
    <cofactor evidence="1 6">
        <name>heme</name>
        <dbReference type="ChEBI" id="CHEBI:30413"/>
    </cofactor>
</comment>
<dbReference type="AlphaFoldDB" id="A0A9P4Q6V5"/>
<dbReference type="InterPro" id="IPR036396">
    <property type="entry name" value="Cyt_P450_sf"/>
</dbReference>
<dbReference type="Gene3D" id="1.10.630.10">
    <property type="entry name" value="Cytochrome P450"/>
    <property type="match status" value="1"/>
</dbReference>
<keyword evidence="7" id="KW-0503">Monooxygenase</keyword>
<dbReference type="SUPFAM" id="SSF48264">
    <property type="entry name" value="Cytochrome P450"/>
    <property type="match status" value="1"/>
</dbReference>
<evidence type="ECO:0000256" key="2">
    <source>
        <dbReference type="ARBA" id="ARBA00010617"/>
    </source>
</evidence>
<dbReference type="GO" id="GO:0004497">
    <property type="term" value="F:monooxygenase activity"/>
    <property type="evidence" value="ECO:0007669"/>
    <property type="project" value="UniProtKB-KW"/>
</dbReference>
<evidence type="ECO:0000256" key="7">
    <source>
        <dbReference type="RuleBase" id="RU000461"/>
    </source>
</evidence>
<keyword evidence="5 6" id="KW-0408">Iron</keyword>
<feature type="transmembrane region" description="Helical" evidence="8">
    <location>
        <begin position="16"/>
        <end position="38"/>
    </location>
</feature>
<keyword evidence="3 6" id="KW-0349">Heme</keyword>
<dbReference type="CDD" id="cd11058">
    <property type="entry name" value="CYP60B-like"/>
    <property type="match status" value="1"/>
</dbReference>
<reference evidence="9" key="1">
    <citation type="journal article" date="2020" name="Stud. Mycol.">
        <title>101 Dothideomycetes genomes: a test case for predicting lifestyles and emergence of pathogens.</title>
        <authorList>
            <person name="Haridas S."/>
            <person name="Albert R."/>
            <person name="Binder M."/>
            <person name="Bloem J."/>
            <person name="Labutti K."/>
            <person name="Salamov A."/>
            <person name="Andreopoulos B."/>
            <person name="Baker S."/>
            <person name="Barry K."/>
            <person name="Bills G."/>
            <person name="Bluhm B."/>
            <person name="Cannon C."/>
            <person name="Castanera R."/>
            <person name="Culley D."/>
            <person name="Daum C."/>
            <person name="Ezra D."/>
            <person name="Gonzalez J."/>
            <person name="Henrissat B."/>
            <person name="Kuo A."/>
            <person name="Liang C."/>
            <person name="Lipzen A."/>
            <person name="Lutzoni F."/>
            <person name="Magnuson J."/>
            <person name="Mondo S."/>
            <person name="Nolan M."/>
            <person name="Ohm R."/>
            <person name="Pangilinan J."/>
            <person name="Park H.-J."/>
            <person name="Ramirez L."/>
            <person name="Alfaro M."/>
            <person name="Sun H."/>
            <person name="Tritt A."/>
            <person name="Yoshinaga Y."/>
            <person name="Zwiers L.-H."/>
            <person name="Turgeon B."/>
            <person name="Goodwin S."/>
            <person name="Spatafora J."/>
            <person name="Crous P."/>
            <person name="Grigoriev I."/>
        </authorList>
    </citation>
    <scope>NUCLEOTIDE SEQUENCE</scope>
    <source>
        <strain evidence="9">CBS 116435</strain>
    </source>
</reference>
<dbReference type="InterPro" id="IPR017972">
    <property type="entry name" value="Cyt_P450_CS"/>
</dbReference>
<dbReference type="GO" id="GO:0005506">
    <property type="term" value="F:iron ion binding"/>
    <property type="evidence" value="ECO:0007669"/>
    <property type="project" value="InterPro"/>
</dbReference>
<dbReference type="OrthoDB" id="1470350at2759"/>
<keyword evidence="7" id="KW-0560">Oxidoreductase</keyword>
<dbReference type="InterPro" id="IPR002401">
    <property type="entry name" value="Cyt_P450_E_grp-I"/>
</dbReference>
<gene>
    <name evidence="9" type="ORF">K431DRAFT_120660</name>
</gene>
<evidence type="ECO:0000313" key="10">
    <source>
        <dbReference type="Proteomes" id="UP000799441"/>
    </source>
</evidence>
<evidence type="ECO:0000256" key="3">
    <source>
        <dbReference type="ARBA" id="ARBA00022617"/>
    </source>
</evidence>
<dbReference type="Proteomes" id="UP000799441">
    <property type="component" value="Unassembled WGS sequence"/>
</dbReference>
<dbReference type="Pfam" id="PF00067">
    <property type="entry name" value="p450"/>
    <property type="match status" value="1"/>
</dbReference>
<dbReference type="GO" id="GO:0020037">
    <property type="term" value="F:heme binding"/>
    <property type="evidence" value="ECO:0007669"/>
    <property type="project" value="InterPro"/>
</dbReference>
<keyword evidence="8" id="KW-0812">Transmembrane</keyword>
<keyword evidence="8" id="KW-1133">Transmembrane helix</keyword>
<organism evidence="9 10">
    <name type="scientific">Polychaeton citri CBS 116435</name>
    <dbReference type="NCBI Taxonomy" id="1314669"/>
    <lineage>
        <taxon>Eukaryota</taxon>
        <taxon>Fungi</taxon>
        <taxon>Dikarya</taxon>
        <taxon>Ascomycota</taxon>
        <taxon>Pezizomycotina</taxon>
        <taxon>Dothideomycetes</taxon>
        <taxon>Dothideomycetidae</taxon>
        <taxon>Capnodiales</taxon>
        <taxon>Capnodiaceae</taxon>
        <taxon>Polychaeton</taxon>
    </lineage>
</organism>
<protein>
    <submittedName>
        <fullName evidence="9">Cytochrome P450</fullName>
    </submittedName>
</protein>